<dbReference type="GO" id="GO:0000785">
    <property type="term" value="C:chromatin"/>
    <property type="evidence" value="ECO:0007669"/>
    <property type="project" value="TreeGrafter"/>
</dbReference>
<dbReference type="GO" id="GO:0010468">
    <property type="term" value="P:regulation of gene expression"/>
    <property type="evidence" value="ECO:0007669"/>
    <property type="project" value="TreeGrafter"/>
</dbReference>
<dbReference type="Gene3D" id="2.60.120.650">
    <property type="entry name" value="Cupin"/>
    <property type="match status" value="1"/>
</dbReference>
<gene>
    <name evidence="1" type="ORF">Sangu_2608800</name>
</gene>
<reference evidence="1" key="2">
    <citation type="journal article" date="2024" name="Plant">
        <title>Genomic evolution and insights into agronomic trait innovations of Sesamum species.</title>
        <authorList>
            <person name="Miao H."/>
            <person name="Wang L."/>
            <person name="Qu L."/>
            <person name="Liu H."/>
            <person name="Sun Y."/>
            <person name="Le M."/>
            <person name="Wang Q."/>
            <person name="Wei S."/>
            <person name="Zheng Y."/>
            <person name="Lin W."/>
            <person name="Duan Y."/>
            <person name="Cao H."/>
            <person name="Xiong S."/>
            <person name="Wang X."/>
            <person name="Wei L."/>
            <person name="Li C."/>
            <person name="Ma Q."/>
            <person name="Ju M."/>
            <person name="Zhao R."/>
            <person name="Li G."/>
            <person name="Mu C."/>
            <person name="Tian Q."/>
            <person name="Mei H."/>
            <person name="Zhang T."/>
            <person name="Gao T."/>
            <person name="Zhang H."/>
        </authorList>
    </citation>
    <scope>NUCLEOTIDE SEQUENCE</scope>
    <source>
        <strain evidence="1">G01</strain>
    </source>
</reference>
<dbReference type="GO" id="GO:0005634">
    <property type="term" value="C:nucleus"/>
    <property type="evidence" value="ECO:0007669"/>
    <property type="project" value="TreeGrafter"/>
</dbReference>
<name>A0AAW2J5I1_9LAMI</name>
<comment type="caution">
    <text evidence="1">The sequence shown here is derived from an EMBL/GenBank/DDBJ whole genome shotgun (WGS) entry which is preliminary data.</text>
</comment>
<proteinExistence type="predicted"/>
<organism evidence="1">
    <name type="scientific">Sesamum angustifolium</name>
    <dbReference type="NCBI Taxonomy" id="2727405"/>
    <lineage>
        <taxon>Eukaryota</taxon>
        <taxon>Viridiplantae</taxon>
        <taxon>Streptophyta</taxon>
        <taxon>Embryophyta</taxon>
        <taxon>Tracheophyta</taxon>
        <taxon>Spermatophyta</taxon>
        <taxon>Magnoliopsida</taxon>
        <taxon>eudicotyledons</taxon>
        <taxon>Gunneridae</taxon>
        <taxon>Pentapetalae</taxon>
        <taxon>asterids</taxon>
        <taxon>lamiids</taxon>
        <taxon>Lamiales</taxon>
        <taxon>Pedaliaceae</taxon>
        <taxon>Sesamum</taxon>
    </lineage>
</organism>
<dbReference type="AlphaFoldDB" id="A0AAW2J5I1"/>
<dbReference type="PANTHER" id="PTHR10694:SF38">
    <property type="entry name" value="LYSINE-SPECIFIC DEMETHYLASE REF6"/>
    <property type="match status" value="1"/>
</dbReference>
<protein>
    <submittedName>
        <fullName evidence="1">Lysine-specific demethylase</fullName>
    </submittedName>
</protein>
<dbReference type="GO" id="GO:0034647">
    <property type="term" value="F:histone H3K4me/H3K4me2/H3K4me3 demethylase activity"/>
    <property type="evidence" value="ECO:0007669"/>
    <property type="project" value="TreeGrafter"/>
</dbReference>
<reference evidence="1" key="1">
    <citation type="submission" date="2020-06" db="EMBL/GenBank/DDBJ databases">
        <authorList>
            <person name="Li T."/>
            <person name="Hu X."/>
            <person name="Zhang T."/>
            <person name="Song X."/>
            <person name="Zhang H."/>
            <person name="Dai N."/>
            <person name="Sheng W."/>
            <person name="Hou X."/>
            <person name="Wei L."/>
        </authorList>
    </citation>
    <scope>NUCLEOTIDE SEQUENCE</scope>
    <source>
        <strain evidence="1">G01</strain>
        <tissue evidence="1">Leaf</tissue>
    </source>
</reference>
<sequence length="88" mass="9714">MAYHHHLPPPTTRLVQNAGEFVVSSQELITRGFYCGHAAVIATTEWLTVAKEAAIRSAAIRCPPVVSHIQLSYDLALLLCSRFVFFSS</sequence>
<evidence type="ECO:0000313" key="1">
    <source>
        <dbReference type="EMBL" id="KAL0289635.1"/>
    </source>
</evidence>
<dbReference type="PANTHER" id="PTHR10694">
    <property type="entry name" value="LYSINE-SPECIFIC DEMETHYLASE"/>
    <property type="match status" value="1"/>
</dbReference>
<dbReference type="EMBL" id="JACGWK010001390">
    <property type="protein sequence ID" value="KAL0289635.1"/>
    <property type="molecule type" value="Genomic_DNA"/>
</dbReference>
<accession>A0AAW2J5I1</accession>